<evidence type="ECO:0000313" key="3">
    <source>
        <dbReference type="Proteomes" id="UP000700732"/>
    </source>
</evidence>
<keyword evidence="1" id="KW-0472">Membrane</keyword>
<protein>
    <recommendedName>
        <fullName evidence="4">DUF3995 domain-containing protein</fullName>
    </recommendedName>
</protein>
<feature type="transmembrane region" description="Helical" evidence="1">
    <location>
        <begin position="80"/>
        <end position="99"/>
    </location>
</feature>
<keyword evidence="3" id="KW-1185">Reference proteome</keyword>
<comment type="caution">
    <text evidence="2">The sequence shown here is derived from an EMBL/GenBank/DDBJ whole genome shotgun (WGS) entry which is preliminary data.</text>
</comment>
<accession>A0ABR6WE36</accession>
<feature type="transmembrane region" description="Helical" evidence="1">
    <location>
        <begin position="49"/>
        <end position="68"/>
    </location>
</feature>
<dbReference type="EMBL" id="VFIA01000040">
    <property type="protein sequence ID" value="MBC3794246.1"/>
    <property type="molecule type" value="Genomic_DNA"/>
</dbReference>
<evidence type="ECO:0008006" key="4">
    <source>
        <dbReference type="Google" id="ProtNLM"/>
    </source>
</evidence>
<dbReference type="Proteomes" id="UP000700732">
    <property type="component" value="Unassembled WGS sequence"/>
</dbReference>
<organism evidence="2 3">
    <name type="scientific">Spirosoma utsteinense</name>
    <dbReference type="NCBI Taxonomy" id="2585773"/>
    <lineage>
        <taxon>Bacteria</taxon>
        <taxon>Pseudomonadati</taxon>
        <taxon>Bacteroidota</taxon>
        <taxon>Cytophagia</taxon>
        <taxon>Cytophagales</taxon>
        <taxon>Cytophagaceae</taxon>
        <taxon>Spirosoma</taxon>
    </lineage>
</organism>
<dbReference type="Pfam" id="PF13160">
    <property type="entry name" value="DUF3995"/>
    <property type="match status" value="1"/>
</dbReference>
<dbReference type="RefSeq" id="WP_186740542.1">
    <property type="nucleotide sequence ID" value="NZ_VFIA01000040.1"/>
</dbReference>
<reference evidence="2 3" key="1">
    <citation type="submission" date="2019-06" db="EMBL/GenBank/DDBJ databases">
        <title>Spirosoma utsteinense sp. nov. isolated from Antarctic ice-free soils.</title>
        <authorList>
            <person name="Tahon G."/>
        </authorList>
    </citation>
    <scope>NUCLEOTIDE SEQUENCE [LARGE SCALE GENOMIC DNA]</scope>
    <source>
        <strain evidence="2 3">LMG 31447</strain>
    </source>
</reference>
<keyword evidence="1" id="KW-0812">Transmembrane</keyword>
<name>A0ABR6WE36_9BACT</name>
<keyword evidence="1" id="KW-1133">Transmembrane helix</keyword>
<evidence type="ECO:0000313" key="2">
    <source>
        <dbReference type="EMBL" id="MBC3794246.1"/>
    </source>
</evidence>
<gene>
    <name evidence="2" type="ORF">FH603_4773</name>
</gene>
<dbReference type="InterPro" id="IPR025058">
    <property type="entry name" value="DUF3995"/>
</dbReference>
<sequence>MNQAIGLLLFVVFLFLSGLHFYWGFGGRWASQAVFPTKDEKTKAIRPGVGPTFVVAVGLLAIGLFILLKTVLIKWSLPVWLDHYGLWFIAALFLLRSIGDFRVCFG</sequence>
<proteinExistence type="predicted"/>
<evidence type="ECO:0000256" key="1">
    <source>
        <dbReference type="SAM" id="Phobius"/>
    </source>
</evidence>